<reference evidence="2 3" key="1">
    <citation type="journal article" date="2020" name="Biotechnol. Biofuels">
        <title>New insights from the biogas microbiome by comprehensive genome-resolved metagenomics of nearly 1600 species originating from multiple anaerobic digesters.</title>
        <authorList>
            <person name="Campanaro S."/>
            <person name="Treu L."/>
            <person name="Rodriguez-R L.M."/>
            <person name="Kovalovszki A."/>
            <person name="Ziels R.M."/>
            <person name="Maus I."/>
            <person name="Zhu X."/>
            <person name="Kougias P.G."/>
            <person name="Basile A."/>
            <person name="Luo G."/>
            <person name="Schluter A."/>
            <person name="Konstantinidis K.T."/>
            <person name="Angelidaki I."/>
        </authorList>
    </citation>
    <scope>NUCLEOTIDE SEQUENCE [LARGE SCALE GENOMIC DNA]</scope>
    <source>
        <strain evidence="2">AS04akNAM_125</strain>
    </source>
</reference>
<gene>
    <name evidence="2" type="ORF">GXX24_03875</name>
</gene>
<comment type="caution">
    <text evidence="2">The sequence shown here is derived from an EMBL/GenBank/DDBJ whole genome shotgun (WGS) entry which is preliminary data.</text>
</comment>
<protein>
    <submittedName>
        <fullName evidence="2">Uncharacterized protein</fullName>
    </submittedName>
</protein>
<dbReference type="RefSeq" id="WP_303729378.1">
    <property type="nucleotide sequence ID" value="NZ_DULP01000061.1"/>
</dbReference>
<name>A0A832PLS5_9RHOB</name>
<evidence type="ECO:0000313" key="3">
    <source>
        <dbReference type="Proteomes" id="UP000580830"/>
    </source>
</evidence>
<feature type="transmembrane region" description="Helical" evidence="1">
    <location>
        <begin position="6"/>
        <end position="24"/>
    </location>
</feature>
<feature type="transmembrane region" description="Helical" evidence="1">
    <location>
        <begin position="111"/>
        <end position="134"/>
    </location>
</feature>
<feature type="transmembrane region" description="Helical" evidence="1">
    <location>
        <begin position="176"/>
        <end position="197"/>
    </location>
</feature>
<keyword evidence="1" id="KW-0812">Transmembrane</keyword>
<accession>A0A832PLS5</accession>
<dbReference type="AlphaFoldDB" id="A0A832PLS5"/>
<keyword evidence="1" id="KW-0472">Membrane</keyword>
<dbReference type="Proteomes" id="UP000580830">
    <property type="component" value="Unassembled WGS sequence"/>
</dbReference>
<proteinExistence type="predicted"/>
<dbReference type="EMBL" id="DULP01000061">
    <property type="protein sequence ID" value="HHW33266.1"/>
    <property type="molecule type" value="Genomic_DNA"/>
</dbReference>
<evidence type="ECO:0000256" key="1">
    <source>
        <dbReference type="SAM" id="Phobius"/>
    </source>
</evidence>
<feature type="transmembrane region" description="Helical" evidence="1">
    <location>
        <begin position="86"/>
        <end position="105"/>
    </location>
</feature>
<organism evidence="2 3">
    <name type="scientific">Paracoccus solventivorans</name>
    <dbReference type="NCBI Taxonomy" id="53463"/>
    <lineage>
        <taxon>Bacteria</taxon>
        <taxon>Pseudomonadati</taxon>
        <taxon>Pseudomonadota</taxon>
        <taxon>Alphaproteobacteria</taxon>
        <taxon>Rhodobacterales</taxon>
        <taxon>Paracoccaceae</taxon>
        <taxon>Paracoccus</taxon>
    </lineage>
</organism>
<keyword evidence="1" id="KW-1133">Transmembrane helix</keyword>
<sequence>MIDYNIVNCLAFSGLVIWLIYLALWCKDPCLNPDAASLRSLERRLSGYAALKDMRRSRQRRNSGSRGGDNFEVLLGILKKTEAKSLGLSTVWSLAITSLVAAFAIEAFKGYRFTLMCLIIGSLPMICLSLVVGMNHVSQRHYDKIEIETTDVRLVRSRMKKQLMCDLLMKEKALDLASDAAGGFVILMMVLGCMSLSGQFH</sequence>
<evidence type="ECO:0000313" key="2">
    <source>
        <dbReference type="EMBL" id="HHW33266.1"/>
    </source>
</evidence>